<evidence type="ECO:0000256" key="11">
    <source>
        <dbReference type="ARBA" id="ARBA00022989"/>
    </source>
</evidence>
<evidence type="ECO:0000256" key="14">
    <source>
        <dbReference type="SAM" id="Coils"/>
    </source>
</evidence>
<evidence type="ECO:0000256" key="15">
    <source>
        <dbReference type="SAM" id="MobiDB-lite"/>
    </source>
</evidence>
<keyword evidence="14" id="KW-0175">Coiled coil</keyword>
<dbReference type="SUPFAM" id="SSF47576">
    <property type="entry name" value="Calponin-homology domain, CH-domain"/>
    <property type="match status" value="1"/>
</dbReference>
<dbReference type="InterPro" id="IPR036872">
    <property type="entry name" value="CH_dom_sf"/>
</dbReference>
<dbReference type="CDD" id="cd21219">
    <property type="entry name" value="CH_PLS_FIM_rpt3"/>
    <property type="match status" value="1"/>
</dbReference>
<evidence type="ECO:0000256" key="12">
    <source>
        <dbReference type="ARBA" id="ARBA00023136"/>
    </source>
</evidence>
<evidence type="ECO:0000256" key="6">
    <source>
        <dbReference type="ARBA" id="ARBA00022723"/>
    </source>
</evidence>
<dbReference type="FunFam" id="1.10.418.10:FF:000010">
    <property type="entry name" value="Plastin-3 isoform 1"/>
    <property type="match status" value="1"/>
</dbReference>
<evidence type="ECO:0000256" key="17">
    <source>
        <dbReference type="SAM" id="SignalP"/>
    </source>
</evidence>
<keyword evidence="10" id="KW-0106">Calcium</keyword>
<evidence type="ECO:0000256" key="9">
    <source>
        <dbReference type="ARBA" id="ARBA00022824"/>
    </source>
</evidence>
<comment type="function">
    <text evidence="1">Subunit of the oligosaccharyl transferase (OST) complex that catalyzes the initial transfer of a defined glycan (Glc(3)Man(9)GlcNAc(2) in eukaryotes) from the lipid carrier dolichol-pyrophosphate to an asparagine residue within an Asn-X-Ser/Thr consensus motif in nascent polypeptide chains, the first step in protein N-glycosylation. N-glycosylation occurs cotranslationally and the complex associates with the Sec61 complex at the channel-forming translocon complex that mediates protein translocation across the endoplasmic reticulum (ER). All subunits are required for a maximal enzyme activity.</text>
</comment>
<evidence type="ECO:0000256" key="13">
    <source>
        <dbReference type="ARBA" id="ARBA00023203"/>
    </source>
</evidence>
<feature type="coiled-coil region" evidence="14">
    <location>
        <begin position="716"/>
        <end position="819"/>
    </location>
</feature>
<evidence type="ECO:0000256" key="8">
    <source>
        <dbReference type="ARBA" id="ARBA00022737"/>
    </source>
</evidence>
<keyword evidence="7 17" id="KW-0732">Signal</keyword>
<dbReference type="GO" id="GO:0005884">
    <property type="term" value="C:actin filament"/>
    <property type="evidence" value="ECO:0007669"/>
    <property type="project" value="TreeGrafter"/>
</dbReference>
<dbReference type="GO" id="GO:0051639">
    <property type="term" value="P:actin filament network formation"/>
    <property type="evidence" value="ECO:0007669"/>
    <property type="project" value="TreeGrafter"/>
</dbReference>
<evidence type="ECO:0000256" key="7">
    <source>
        <dbReference type="ARBA" id="ARBA00022729"/>
    </source>
</evidence>
<dbReference type="PROSITE" id="PS00019">
    <property type="entry name" value="ACTININ_1"/>
    <property type="match status" value="1"/>
</dbReference>
<keyword evidence="5 16" id="KW-0812">Transmembrane</keyword>
<evidence type="ECO:0000313" key="19">
    <source>
        <dbReference type="EMBL" id="KAJ5066885.1"/>
    </source>
</evidence>
<dbReference type="CDD" id="cd21220">
    <property type="entry name" value="CH_PLS_FIM_rpt4"/>
    <property type="match status" value="1"/>
</dbReference>
<keyword evidence="11 16" id="KW-1133">Transmembrane helix</keyword>
<accession>A0A9Q0L7M1</accession>
<feature type="signal peptide" evidence="17">
    <location>
        <begin position="1"/>
        <end position="21"/>
    </location>
</feature>
<feature type="transmembrane region" description="Helical" evidence="16">
    <location>
        <begin position="441"/>
        <end position="461"/>
    </location>
</feature>
<dbReference type="PANTHER" id="PTHR19961">
    <property type="entry name" value="FIMBRIN/PLASTIN"/>
    <property type="match status" value="1"/>
</dbReference>
<dbReference type="Gene3D" id="1.10.418.10">
    <property type="entry name" value="Calponin-like domain"/>
    <property type="match status" value="4"/>
</dbReference>
<evidence type="ECO:0000259" key="18">
    <source>
        <dbReference type="PROSITE" id="PS50021"/>
    </source>
</evidence>
<gene>
    <name evidence="19" type="ORF">M0811_03229</name>
</gene>
<evidence type="ECO:0000256" key="5">
    <source>
        <dbReference type="ARBA" id="ARBA00022692"/>
    </source>
</evidence>
<dbReference type="OrthoDB" id="310030at2759"/>
<comment type="caution">
    <text evidence="19">The sequence shown here is derived from an EMBL/GenBank/DDBJ whole genome shotgun (WGS) entry which is preliminary data.</text>
</comment>
<dbReference type="Pfam" id="PF04597">
    <property type="entry name" value="Ribophorin_I"/>
    <property type="match status" value="1"/>
</dbReference>
<dbReference type="EMBL" id="JAPDFW010000136">
    <property type="protein sequence ID" value="KAJ5066885.1"/>
    <property type="molecule type" value="Genomic_DNA"/>
</dbReference>
<dbReference type="Proteomes" id="UP001149090">
    <property type="component" value="Unassembled WGS sequence"/>
</dbReference>
<dbReference type="FunFam" id="1.10.418.10:FF:000042">
    <property type="entry name" value="Fimbrin, putative"/>
    <property type="match status" value="1"/>
</dbReference>
<sequence length="1778" mass="207409">MKIHFLVILFSFFIFSIPCQNENENQNSNKGINNQFTNVQVMREINLGSLFVIVTASLDARNSGKSTSEYYIALPTSTAEHLSMITSFEKDSKEDIKVLLEKDEELSTKDTAIYPYHFQKPIKPEETIHLDIIMYFTNMEYPDPAEVQQTEAPEMIFEDNILFYSPYKTQLQGLSVALPSPTAEYTKLKPTSLQGNKIMYGPYSTEYEPFSVKDLKVHYQRTQPLPYITKLVRHYIISHWSDLEIRDYYYVTNKQAKLTGPFSRLDFVRNPSYFGIGSYQEIVAILPKFAKNIDYRDEIGNISTSTITEEDEITKLTFKTRFPLFGGWKTDFMIKYNVPMEYFLRFDPENDRYVFQAPFGAPFPFPVDNVEVHVVFPEGAKNIEKVLPFKFDEEYEENFIEFLDLAGRTSLVLKKSNLIPQHNIPVQISYQLNFIQNFHKLFLLIIGFFIFFTFLFLLLQFRKSRKKPIKSSLRMRSKSIFKKPPKIELPRVELTQPQTAKTVKKYSRSISMLDVKKVNEKTSSVRQQIKGYLNTGKSHLEEIQGEKIEEVEMSPRQLTMDPKRLYGNLANKVQSPRFSSKQVRFAAENTSNDSNEKNSVDKQSPQSMQMQINQLKAELEEKENELRTVAELGLLVSKENKGLIAEIEDLQNQLLDHEEDDNMRFEWQNMIDELESEKAELVKKNQYLGKQIEEATTTNYSYLDQITIQEEEIESLKKNEKLVSKLKFENIELKNEIDSLQFLKSEIQKFSEEKQELKHQISKLELDKRSLLKSNEEKGDQLDILNVDYNSLKLEMDKLQSQDRKLNQSQSEIKQLKTQLDWMEKFTVSSTKLAETAQNIIELRLSEMENLDQEEKIMNEEAKKTISFLVHKLPLHLKSKNETDVSDENDEFEWMDLDLDDARQESEFIALYQDSKRKLVYLSYLLVFGKLYLDMESQKSLAEKEKNELNEEIQELKRKLEQEIEKNNNLEQILHKKLNESESGMNELQKENERKIQKLNDELNKSKENEKKLQKDLNASEGNNRQLQNQIEELKQSLENQKQLTERQQNLNDSLKKQFEEKQKEMEEGFQKEKEEFENKIKNLLANIQKLEEEKKDLDDLINGKYQLEIDDYKFKIKQLGDKIEELNNLLKTQENKFKKEIEENNEKYEDEIKSLNKKLEQEKNSKEKLEEEKEFLKKQLEDEEKTRKKLEEQKKELETNLQIANARANAEYQEKKSLEEENVKLEKEIKKLRAEIAELKKKLEEALSKEPQVVIKEISIPVQSEPELPEREIDLLEQSMIEYINFMFKYDRDLIHILPMGVKTPDLISASLDGVLLCKLINHAITGTIDERVINMNDPSEEQIMENIVLCLNSAKSIGCNVIGMKPEQIMKGEESTILNLAWEIIKIGLLSNVSFERHPELIQLCVDKETIEDIQKLSPEDILLKWFNYHLKKAGHLRRVTNFNEDIRDSENIAVLLHQLSPKRCPIQGFIEESDFDVRAELIVANAAKLNCKLFVSTRAIVSGQYEQLNLAFIANLFHTRSGLQATQQEISKTALQYDKSGTREERAFRIWINSMGIEPKVNNLYEDLKDGIILLKVLDHIEPGCVSWNRVNLHPPNIYKKLENCNYVIEIGKNLGLHLVNISGNNIHEGNKTLVLGYVWQAMEYHIKSILTKLKVIQSGKITDSVMVKWANEKVSNAGKKTQIRSFRDRSIRNGIFFVDLVYAIKPQVVNYSFVQDGSSDSECMNNALYAISLCRKIGAEIFVIPEDIVEVKPKMLLTVVGELMRVYKEIHEKN</sequence>
<keyword evidence="6" id="KW-0479">Metal-binding</keyword>
<keyword evidence="20" id="KW-1185">Reference proteome</keyword>
<feature type="compositionally biased region" description="Basic and acidic residues" evidence="15">
    <location>
        <begin position="1002"/>
        <end position="1015"/>
    </location>
</feature>
<dbReference type="InterPro" id="IPR001589">
    <property type="entry name" value="Actinin_actin-bd_CS"/>
</dbReference>
<keyword evidence="9" id="KW-0256">Endoplasmic reticulum</keyword>
<evidence type="ECO:0000256" key="1">
    <source>
        <dbReference type="ARBA" id="ARBA00002791"/>
    </source>
</evidence>
<comment type="pathway">
    <text evidence="3">Protein modification; protein glycosylation.</text>
</comment>
<dbReference type="PROSITE" id="PS50021">
    <property type="entry name" value="CH"/>
    <property type="match status" value="4"/>
</dbReference>
<dbReference type="Pfam" id="PF00307">
    <property type="entry name" value="CH"/>
    <property type="match status" value="4"/>
</dbReference>
<evidence type="ECO:0000256" key="16">
    <source>
        <dbReference type="SAM" id="Phobius"/>
    </source>
</evidence>
<protein>
    <submittedName>
        <fullName evidence="19">Fimbrin/plastin</fullName>
    </submittedName>
</protein>
<comment type="subcellular location">
    <subcellularLocation>
        <location evidence="2">Endoplasmic reticulum membrane</location>
        <topology evidence="2">Single-pass type I membrane protein</topology>
    </subcellularLocation>
</comment>
<organism evidence="19 20">
    <name type="scientific">Anaeramoeba ignava</name>
    <name type="common">Anaerobic marine amoeba</name>
    <dbReference type="NCBI Taxonomy" id="1746090"/>
    <lineage>
        <taxon>Eukaryota</taxon>
        <taxon>Metamonada</taxon>
        <taxon>Anaeramoebidae</taxon>
        <taxon>Anaeramoeba</taxon>
    </lineage>
</organism>
<proteinExistence type="inferred from homology"/>
<dbReference type="GO" id="GO:0046872">
    <property type="term" value="F:metal ion binding"/>
    <property type="evidence" value="ECO:0007669"/>
    <property type="project" value="UniProtKB-KW"/>
</dbReference>
<dbReference type="GO" id="GO:0051017">
    <property type="term" value="P:actin filament bundle assembly"/>
    <property type="evidence" value="ECO:0007669"/>
    <property type="project" value="InterPro"/>
</dbReference>
<dbReference type="InterPro" id="IPR039959">
    <property type="entry name" value="Fimbrin/Plastin"/>
</dbReference>
<evidence type="ECO:0000313" key="20">
    <source>
        <dbReference type="Proteomes" id="UP001149090"/>
    </source>
</evidence>
<keyword evidence="13" id="KW-0009">Actin-binding</keyword>
<feature type="domain" description="Calponin-homology (CH)" evidence="18">
    <location>
        <begin position="1545"/>
        <end position="1650"/>
    </location>
</feature>
<feature type="region of interest" description="Disordered" evidence="15">
    <location>
        <begin position="1002"/>
        <end position="1024"/>
    </location>
</feature>
<dbReference type="InterPro" id="IPR001715">
    <property type="entry name" value="CH_dom"/>
</dbReference>
<evidence type="ECO:0000256" key="3">
    <source>
        <dbReference type="ARBA" id="ARBA00004922"/>
    </source>
</evidence>
<name>A0A9Q0L7M1_ANAIG</name>
<evidence type="ECO:0000256" key="2">
    <source>
        <dbReference type="ARBA" id="ARBA00004115"/>
    </source>
</evidence>
<keyword evidence="12 16" id="KW-0472">Membrane</keyword>
<evidence type="ECO:0000256" key="4">
    <source>
        <dbReference type="ARBA" id="ARBA00008905"/>
    </source>
</evidence>
<reference evidence="19" key="1">
    <citation type="submission" date="2022-10" db="EMBL/GenBank/DDBJ databases">
        <title>Novel sulphate-reducing endosymbionts in the free-living metamonad Anaeramoeba.</title>
        <authorList>
            <person name="Jerlstrom-Hultqvist J."/>
            <person name="Cepicka I."/>
            <person name="Gallot-Lavallee L."/>
            <person name="Salas-Leiva D."/>
            <person name="Curtis B.A."/>
            <person name="Zahonova K."/>
            <person name="Pipaliya S."/>
            <person name="Dacks J."/>
            <person name="Roger A.J."/>
        </authorList>
    </citation>
    <scope>NUCLEOTIDE SEQUENCE</scope>
    <source>
        <strain evidence="19">BMAN</strain>
    </source>
</reference>
<feature type="domain" description="Calponin-homology (CH)" evidence="18">
    <location>
        <begin position="1275"/>
        <end position="1391"/>
    </location>
</feature>
<dbReference type="GO" id="GO:0032432">
    <property type="term" value="C:actin filament bundle"/>
    <property type="evidence" value="ECO:0007669"/>
    <property type="project" value="TreeGrafter"/>
</dbReference>
<feature type="chain" id="PRO_5040459975" evidence="17">
    <location>
        <begin position="22"/>
        <end position="1778"/>
    </location>
</feature>
<comment type="similarity">
    <text evidence="4">Belongs to the OST1 family.</text>
</comment>
<evidence type="ECO:0000256" key="10">
    <source>
        <dbReference type="ARBA" id="ARBA00022837"/>
    </source>
</evidence>
<feature type="domain" description="Calponin-homology (CH)" evidence="18">
    <location>
        <begin position="1664"/>
        <end position="1772"/>
    </location>
</feature>
<dbReference type="GO" id="GO:0051015">
    <property type="term" value="F:actin filament binding"/>
    <property type="evidence" value="ECO:0007669"/>
    <property type="project" value="InterPro"/>
</dbReference>
<keyword evidence="8" id="KW-0677">Repeat</keyword>
<dbReference type="InterPro" id="IPR007676">
    <property type="entry name" value="Ribophorin_I"/>
</dbReference>
<dbReference type="GO" id="GO:0005789">
    <property type="term" value="C:endoplasmic reticulum membrane"/>
    <property type="evidence" value="ECO:0007669"/>
    <property type="project" value="UniProtKB-SubCell"/>
</dbReference>
<feature type="domain" description="Calponin-homology (CH)" evidence="18">
    <location>
        <begin position="1419"/>
        <end position="1524"/>
    </location>
</feature>
<feature type="region of interest" description="Disordered" evidence="15">
    <location>
        <begin position="585"/>
        <end position="607"/>
    </location>
</feature>
<dbReference type="SMART" id="SM00033">
    <property type="entry name" value="CH"/>
    <property type="match status" value="4"/>
</dbReference>
<dbReference type="PANTHER" id="PTHR19961:SF18">
    <property type="entry name" value="FI19014P1"/>
    <property type="match status" value="1"/>
</dbReference>